<accession>A0A1G9ZTW9</accession>
<protein>
    <recommendedName>
        <fullName evidence="3">DUF3540 domain-containing protein</fullName>
    </recommendedName>
</protein>
<organism evidence="1 2">
    <name type="scientific">Desulfonauticus submarinus</name>
    <dbReference type="NCBI Taxonomy" id="206665"/>
    <lineage>
        <taxon>Bacteria</taxon>
        <taxon>Pseudomonadati</taxon>
        <taxon>Thermodesulfobacteriota</taxon>
        <taxon>Desulfovibrionia</taxon>
        <taxon>Desulfovibrionales</taxon>
        <taxon>Desulfonauticaceae</taxon>
        <taxon>Desulfonauticus</taxon>
    </lineage>
</organism>
<dbReference type="EMBL" id="FNIN01000001">
    <property type="protein sequence ID" value="SDN25082.1"/>
    <property type="molecule type" value="Genomic_DNA"/>
</dbReference>
<proteinExistence type="predicted"/>
<sequence>MESIAKIMDNTESISMMEAGKIIEVKGEIFSVITSFGYFKAKKAETCLITPMKGDKVLLYADGTEPAYILAILERSKESFSPREVAFEGSVEIVSKKGNLNIRSMENIKILSSNEVLISSEDFNLSARRGNFLLNHFKFLGNIFEAKVQKIKAMADSVDSIFKRMVQRLKSSYRYITGHEEVQAKSMRTLVDEAMIVQTKNTIHRAKENIKIDASQIHMG</sequence>
<evidence type="ECO:0000313" key="2">
    <source>
        <dbReference type="Proteomes" id="UP000199602"/>
    </source>
</evidence>
<dbReference type="Pfam" id="PF12059">
    <property type="entry name" value="DUF3540"/>
    <property type="match status" value="1"/>
</dbReference>
<keyword evidence="2" id="KW-1185">Reference proteome</keyword>
<dbReference type="AlphaFoldDB" id="A0A1G9ZTW9"/>
<name>A0A1G9ZTW9_9BACT</name>
<dbReference type="STRING" id="206665.SAMN04488516_101178"/>
<dbReference type="RefSeq" id="WP_092061947.1">
    <property type="nucleotide sequence ID" value="NZ_FNIN01000001.1"/>
</dbReference>
<reference evidence="1 2" key="1">
    <citation type="submission" date="2016-10" db="EMBL/GenBank/DDBJ databases">
        <authorList>
            <person name="de Groot N.N."/>
        </authorList>
    </citation>
    <scope>NUCLEOTIDE SEQUENCE [LARGE SCALE GENOMIC DNA]</scope>
    <source>
        <strain evidence="1 2">DSM 15269</strain>
    </source>
</reference>
<dbReference type="InterPro" id="IPR021927">
    <property type="entry name" value="DUF3540"/>
</dbReference>
<evidence type="ECO:0000313" key="1">
    <source>
        <dbReference type="EMBL" id="SDN25082.1"/>
    </source>
</evidence>
<dbReference type="OrthoDB" id="5432037at2"/>
<evidence type="ECO:0008006" key="3">
    <source>
        <dbReference type="Google" id="ProtNLM"/>
    </source>
</evidence>
<gene>
    <name evidence="1" type="ORF">SAMN04488516_101178</name>
</gene>
<dbReference type="Proteomes" id="UP000199602">
    <property type="component" value="Unassembled WGS sequence"/>
</dbReference>